<keyword evidence="1" id="KW-0472">Membrane</keyword>
<dbReference type="Proteomes" id="UP000052008">
    <property type="component" value="Unassembled WGS sequence"/>
</dbReference>
<dbReference type="EMBL" id="LIZS01000002">
    <property type="protein sequence ID" value="KPJ54434.1"/>
    <property type="molecule type" value="Genomic_DNA"/>
</dbReference>
<proteinExistence type="predicted"/>
<keyword evidence="1" id="KW-0812">Transmembrane</keyword>
<feature type="transmembrane region" description="Helical" evidence="1">
    <location>
        <begin position="50"/>
        <end position="73"/>
    </location>
</feature>
<accession>A0A0S7WW66</accession>
<organism evidence="2 3">
    <name type="scientific">candidate division TA06 bacterium DG_24</name>
    <dbReference type="NCBI Taxonomy" id="1703770"/>
    <lineage>
        <taxon>Bacteria</taxon>
        <taxon>Bacteria division TA06</taxon>
    </lineage>
</organism>
<evidence type="ECO:0000313" key="3">
    <source>
        <dbReference type="Proteomes" id="UP000052008"/>
    </source>
</evidence>
<sequence length="120" mass="13177">MYGLTSGEQLIYVTLSNAVSLLGALMLWIALLCLGIVARRYERALRMGTGWWYLVVAPMGFLFFAAVQAYARFVQGKLWLGSPEAWTGAVAFFASSVFSLIGILRFYRIAARGARGGIEA</sequence>
<reference evidence="2 3" key="1">
    <citation type="journal article" date="2015" name="Microbiome">
        <title>Genomic resolution of linkages in carbon, nitrogen, and sulfur cycling among widespread estuary sediment bacteria.</title>
        <authorList>
            <person name="Baker B.J."/>
            <person name="Lazar C.S."/>
            <person name="Teske A.P."/>
            <person name="Dick G.J."/>
        </authorList>
    </citation>
    <scope>NUCLEOTIDE SEQUENCE [LARGE SCALE GENOMIC DNA]</scope>
    <source>
        <strain evidence="2">DG_24</strain>
    </source>
</reference>
<evidence type="ECO:0000256" key="1">
    <source>
        <dbReference type="SAM" id="Phobius"/>
    </source>
</evidence>
<feature type="transmembrane region" description="Helical" evidence="1">
    <location>
        <begin position="85"/>
        <end position="107"/>
    </location>
</feature>
<evidence type="ECO:0000313" key="2">
    <source>
        <dbReference type="EMBL" id="KPJ54434.1"/>
    </source>
</evidence>
<protein>
    <submittedName>
        <fullName evidence="2">Uncharacterized protein</fullName>
    </submittedName>
</protein>
<keyword evidence="1" id="KW-1133">Transmembrane helix</keyword>
<dbReference type="AlphaFoldDB" id="A0A0S7WW66"/>
<name>A0A0S7WW66_UNCT6</name>
<feature type="transmembrane region" description="Helical" evidence="1">
    <location>
        <begin position="12"/>
        <end position="38"/>
    </location>
</feature>
<comment type="caution">
    <text evidence="2">The sequence shown here is derived from an EMBL/GenBank/DDBJ whole genome shotgun (WGS) entry which is preliminary data.</text>
</comment>
<dbReference type="STRING" id="1703770.AMJ39_00460"/>
<gene>
    <name evidence="2" type="ORF">AMJ39_00460</name>
</gene>